<evidence type="ECO:0000256" key="1">
    <source>
        <dbReference type="ARBA" id="ARBA00007378"/>
    </source>
</evidence>
<comment type="caution">
    <text evidence="2">The sequence shown here is derived from an EMBL/GenBank/DDBJ whole genome shotgun (WGS) entry which is preliminary data.</text>
</comment>
<dbReference type="Proteomes" id="UP000268973">
    <property type="component" value="Unassembled WGS sequence"/>
</dbReference>
<dbReference type="InterPro" id="IPR036102">
    <property type="entry name" value="OsmC/Ohrsf"/>
</dbReference>
<dbReference type="PANTHER" id="PTHR33797">
    <property type="entry name" value="ORGANIC HYDROPEROXIDE RESISTANCE PROTEIN-LIKE"/>
    <property type="match status" value="1"/>
</dbReference>
<proteinExistence type="inferred from homology"/>
<protein>
    <submittedName>
        <fullName evidence="2">Organic hydroperoxide resistance protein</fullName>
    </submittedName>
</protein>
<organism evidence="2 3">
    <name type="scientific">Vibrio aquaticus</name>
    <dbReference type="NCBI Taxonomy" id="2496559"/>
    <lineage>
        <taxon>Bacteria</taxon>
        <taxon>Pseudomonadati</taxon>
        <taxon>Pseudomonadota</taxon>
        <taxon>Gammaproteobacteria</taxon>
        <taxon>Vibrionales</taxon>
        <taxon>Vibrionaceae</taxon>
        <taxon>Vibrio</taxon>
    </lineage>
</organism>
<dbReference type="NCBIfam" id="TIGR03561">
    <property type="entry name" value="organ_hyd_perox"/>
    <property type="match status" value="1"/>
</dbReference>
<dbReference type="SUPFAM" id="SSF82784">
    <property type="entry name" value="OsmC-like"/>
    <property type="match status" value="1"/>
</dbReference>
<dbReference type="GO" id="GO:0006979">
    <property type="term" value="P:response to oxidative stress"/>
    <property type="evidence" value="ECO:0007669"/>
    <property type="project" value="InterPro"/>
</dbReference>
<accession>A0A432CXF1</accession>
<dbReference type="InterPro" id="IPR015946">
    <property type="entry name" value="KH_dom-like_a/b"/>
</dbReference>
<dbReference type="RefSeq" id="WP_126573473.1">
    <property type="nucleotide sequence ID" value="NZ_RXZH01000002.1"/>
</dbReference>
<dbReference type="InterPro" id="IPR003718">
    <property type="entry name" value="OsmC/Ohr_fam"/>
</dbReference>
<gene>
    <name evidence="2" type="ORF">EJ063_07270</name>
</gene>
<dbReference type="FunFam" id="3.30.300.20:FF:000037">
    <property type="entry name" value="Organic hydroperoxide resistance protein"/>
    <property type="match status" value="1"/>
</dbReference>
<dbReference type="Gene3D" id="3.30.300.20">
    <property type="match status" value="1"/>
</dbReference>
<dbReference type="Gene3D" id="2.20.25.10">
    <property type="match status" value="1"/>
</dbReference>
<dbReference type="PANTHER" id="PTHR33797:SF2">
    <property type="entry name" value="ORGANIC HYDROPEROXIDE RESISTANCE PROTEIN-LIKE"/>
    <property type="match status" value="1"/>
</dbReference>
<name>A0A432CXF1_9VIBR</name>
<reference evidence="2 3" key="1">
    <citation type="submission" date="2018-12" db="EMBL/GenBank/DDBJ databases">
        <title>Vibrio sp. isolated from China Sea.</title>
        <authorList>
            <person name="Li Y."/>
        </authorList>
    </citation>
    <scope>NUCLEOTIDE SEQUENCE [LARGE SCALE GENOMIC DNA]</scope>
    <source>
        <strain evidence="2 3">BEI207</strain>
    </source>
</reference>
<comment type="similarity">
    <text evidence="1">Belongs to the OsmC/Ohr family.</text>
</comment>
<evidence type="ECO:0000313" key="3">
    <source>
        <dbReference type="Proteomes" id="UP000268973"/>
    </source>
</evidence>
<dbReference type="OrthoDB" id="9797508at2"/>
<evidence type="ECO:0000313" key="2">
    <source>
        <dbReference type="EMBL" id="RTZ16590.1"/>
    </source>
</evidence>
<dbReference type="AlphaFoldDB" id="A0A432CXF1"/>
<dbReference type="EMBL" id="RXZH01000002">
    <property type="protein sequence ID" value="RTZ16590.1"/>
    <property type="molecule type" value="Genomic_DNA"/>
</dbReference>
<dbReference type="Pfam" id="PF02566">
    <property type="entry name" value="OsmC"/>
    <property type="match status" value="1"/>
</dbReference>
<sequence length="140" mass="14616">MTTLYKTQATALAGRNGQVKTDDGLLDLELSYPKEMGGSGAATNPEQLFAAGYSACFSNAILHVARESKVELKQAPVTAEVGIGPNENGGFALTVSLAATVELPQQQALELVRVAHQVCPYSNAVKGNIDVQVTVNGDAI</sequence>
<keyword evidence="3" id="KW-1185">Reference proteome</keyword>
<dbReference type="InterPro" id="IPR019953">
    <property type="entry name" value="OHR"/>
</dbReference>